<keyword evidence="3" id="KW-1185">Reference proteome</keyword>
<proteinExistence type="predicted"/>
<dbReference type="InterPro" id="IPR044750">
    <property type="entry name" value="C2_SRC2/BAP"/>
</dbReference>
<dbReference type="PANTHER" id="PTHR32246:SF17">
    <property type="entry name" value="BON1-ASSOCIATED PROTEIN 2"/>
    <property type="match status" value="1"/>
</dbReference>
<reference evidence="2 3" key="1">
    <citation type="journal article" date="2023" name="Hortic Res">
        <title>Pangenome of water caltrop reveals structural variations and asymmetric subgenome divergence after allopolyploidization.</title>
        <authorList>
            <person name="Zhang X."/>
            <person name="Chen Y."/>
            <person name="Wang L."/>
            <person name="Yuan Y."/>
            <person name="Fang M."/>
            <person name="Shi L."/>
            <person name="Lu R."/>
            <person name="Comes H.P."/>
            <person name="Ma Y."/>
            <person name="Chen Y."/>
            <person name="Huang G."/>
            <person name="Zhou Y."/>
            <person name="Zheng Z."/>
            <person name="Qiu Y."/>
        </authorList>
    </citation>
    <scope>NUCLEOTIDE SEQUENCE [LARGE SCALE GENOMIC DNA]</scope>
    <source>
        <tissue evidence="2">Roots</tissue>
    </source>
</reference>
<dbReference type="PANTHER" id="PTHR32246">
    <property type="entry name" value="INGRESSION PROTEIN FIC1"/>
    <property type="match status" value="1"/>
</dbReference>
<dbReference type="CDD" id="cd04051">
    <property type="entry name" value="C2_SRC2_like"/>
    <property type="match status" value="1"/>
</dbReference>
<dbReference type="Pfam" id="PF00168">
    <property type="entry name" value="C2"/>
    <property type="match status" value="1"/>
</dbReference>
<sequence>MHPTTTHHAQPIVADLKLVYVITKASGFCLFLSEDFVGSRGMQYSVEITVISAEDLRIGKKPVKKNAFVKMKADSAVECCTTVTSSEERGGNNNLTIWNEKLAVDLRPGDLRSGFITVEVYCKVTSSKNKLVGGVRVPVSDFLGGFLPSNHLEFLSYRLWDSTYERNGVINISVRVKSPEPVGRRCSQGVTVLPKKATVGAPFRGEVMFSGGGVVTGVPAVWLGRQHCTY</sequence>
<dbReference type="Gene3D" id="2.60.40.150">
    <property type="entry name" value="C2 domain"/>
    <property type="match status" value="1"/>
</dbReference>
<dbReference type="InterPro" id="IPR035892">
    <property type="entry name" value="C2_domain_sf"/>
</dbReference>
<dbReference type="InterPro" id="IPR000008">
    <property type="entry name" value="C2_dom"/>
</dbReference>
<dbReference type="PROSITE" id="PS50004">
    <property type="entry name" value="C2"/>
    <property type="match status" value="1"/>
</dbReference>
<dbReference type="SUPFAM" id="SSF49562">
    <property type="entry name" value="C2 domain (Calcium/lipid-binding domain, CaLB)"/>
    <property type="match status" value="1"/>
</dbReference>
<comment type="caution">
    <text evidence="2">The sequence shown here is derived from an EMBL/GenBank/DDBJ whole genome shotgun (WGS) entry which is preliminary data.</text>
</comment>
<evidence type="ECO:0000259" key="1">
    <source>
        <dbReference type="PROSITE" id="PS50004"/>
    </source>
</evidence>
<organism evidence="2 3">
    <name type="scientific">Trapa incisa</name>
    <dbReference type="NCBI Taxonomy" id="236973"/>
    <lineage>
        <taxon>Eukaryota</taxon>
        <taxon>Viridiplantae</taxon>
        <taxon>Streptophyta</taxon>
        <taxon>Embryophyta</taxon>
        <taxon>Tracheophyta</taxon>
        <taxon>Spermatophyta</taxon>
        <taxon>Magnoliopsida</taxon>
        <taxon>eudicotyledons</taxon>
        <taxon>Gunneridae</taxon>
        <taxon>Pentapetalae</taxon>
        <taxon>rosids</taxon>
        <taxon>malvids</taxon>
        <taxon>Myrtales</taxon>
        <taxon>Lythraceae</taxon>
        <taxon>Trapa</taxon>
    </lineage>
</organism>
<name>A0AAN7K7N5_9MYRT</name>
<protein>
    <recommendedName>
        <fullName evidence="1">C2 domain-containing protein</fullName>
    </recommendedName>
</protein>
<dbReference type="Proteomes" id="UP001345219">
    <property type="component" value="Chromosome 23"/>
</dbReference>
<dbReference type="EMBL" id="JAXIOK010000009">
    <property type="protein sequence ID" value="KAK4761651.1"/>
    <property type="molecule type" value="Genomic_DNA"/>
</dbReference>
<dbReference type="AlphaFoldDB" id="A0AAN7K7N5"/>
<evidence type="ECO:0000313" key="3">
    <source>
        <dbReference type="Proteomes" id="UP001345219"/>
    </source>
</evidence>
<feature type="domain" description="C2" evidence="1">
    <location>
        <begin position="24"/>
        <end position="154"/>
    </location>
</feature>
<accession>A0AAN7K7N5</accession>
<dbReference type="SMART" id="SM00239">
    <property type="entry name" value="C2"/>
    <property type="match status" value="1"/>
</dbReference>
<gene>
    <name evidence="2" type="ORF">SAY87_029535</name>
</gene>
<dbReference type="GO" id="GO:0006952">
    <property type="term" value="P:defense response"/>
    <property type="evidence" value="ECO:0007669"/>
    <property type="project" value="InterPro"/>
</dbReference>
<evidence type="ECO:0000313" key="2">
    <source>
        <dbReference type="EMBL" id="KAK4761651.1"/>
    </source>
</evidence>